<feature type="region of interest" description="Disordered" evidence="1">
    <location>
        <begin position="66"/>
        <end position="93"/>
    </location>
</feature>
<dbReference type="EMBL" id="FUKQ01000007">
    <property type="protein sequence ID" value="SJN19155.1"/>
    <property type="molecule type" value="Genomic_DNA"/>
</dbReference>
<evidence type="ECO:0000313" key="2">
    <source>
        <dbReference type="EMBL" id="SJN19155.1"/>
    </source>
</evidence>
<sequence>MRFTTPPGGVLLEGDRVIKGDVRIARDVHGVVTIRKVEEEQSFVVADGPAGPELTLDVIMARLARHPGHDDSGRPMPTSLAASSVDGDGYIDDEPIRLGDELF</sequence>
<organism evidence="2 3">
    <name type="scientific">Luteococcus japonicus LSP_Lj1</name>
    <dbReference type="NCBI Taxonomy" id="1255658"/>
    <lineage>
        <taxon>Bacteria</taxon>
        <taxon>Bacillati</taxon>
        <taxon>Actinomycetota</taxon>
        <taxon>Actinomycetes</taxon>
        <taxon>Propionibacteriales</taxon>
        <taxon>Propionibacteriaceae</taxon>
        <taxon>Luteococcus</taxon>
    </lineage>
</organism>
<keyword evidence="3" id="KW-1185">Reference proteome</keyword>
<proteinExistence type="predicted"/>
<reference evidence="2 3" key="1">
    <citation type="submission" date="2017-02" db="EMBL/GenBank/DDBJ databases">
        <authorList>
            <person name="Peterson S.W."/>
        </authorList>
    </citation>
    <scope>NUCLEOTIDE SEQUENCE [LARGE SCALE GENOMIC DNA]</scope>
    <source>
        <strain evidence="2 3">LSP_Lj1</strain>
    </source>
</reference>
<dbReference type="Proteomes" id="UP000188342">
    <property type="component" value="Unassembled WGS sequence"/>
</dbReference>
<dbReference type="RefSeq" id="WP_094763496.1">
    <property type="nucleotide sequence ID" value="NZ_FUKQ01000007.1"/>
</dbReference>
<accession>A0A1R4IHA6</accession>
<name>A0A1R4IHA6_9ACTN</name>
<dbReference type="AlphaFoldDB" id="A0A1R4IHA6"/>
<evidence type="ECO:0000313" key="3">
    <source>
        <dbReference type="Proteomes" id="UP000188342"/>
    </source>
</evidence>
<evidence type="ECO:0000256" key="1">
    <source>
        <dbReference type="SAM" id="MobiDB-lite"/>
    </source>
</evidence>
<protein>
    <submittedName>
        <fullName evidence="2">Uncharacterized protein</fullName>
    </submittedName>
</protein>
<gene>
    <name evidence="2" type="ORF">FM114_01835</name>
</gene>